<evidence type="ECO:0000313" key="2">
    <source>
        <dbReference type="Proteomes" id="UP000031488"/>
    </source>
</evidence>
<accession>A0A0B9A0D4</accession>
<dbReference type="RefSeq" id="WP_052239963.1">
    <property type="nucleotide sequence ID" value="NZ_CP186330.1"/>
</dbReference>
<dbReference type="AlphaFoldDB" id="A0A0B9A0D4"/>
<dbReference type="GO" id="GO:0003677">
    <property type="term" value="F:DNA binding"/>
    <property type="evidence" value="ECO:0007669"/>
    <property type="project" value="InterPro"/>
</dbReference>
<organism evidence="1 2">
    <name type="scientific">Brevibacterium linens</name>
    <dbReference type="NCBI Taxonomy" id="1703"/>
    <lineage>
        <taxon>Bacteria</taxon>
        <taxon>Bacillati</taxon>
        <taxon>Actinomycetota</taxon>
        <taxon>Actinomycetes</taxon>
        <taxon>Micrococcales</taxon>
        <taxon>Brevibacteriaceae</taxon>
        <taxon>Brevibacterium</taxon>
    </lineage>
</organism>
<keyword evidence="2" id="KW-1185">Reference proteome</keyword>
<dbReference type="Gene3D" id="1.10.260.40">
    <property type="entry name" value="lambda repressor-like DNA-binding domains"/>
    <property type="match status" value="1"/>
</dbReference>
<reference evidence="1 2" key="1">
    <citation type="submission" date="2014-11" db="EMBL/GenBank/DDBJ databases">
        <title>Draft Genome Sequence of Brevibacterium linens AE038-8.</title>
        <authorList>
            <person name="Maizel D."/>
            <person name="Utturkar S.M."/>
            <person name="Brown S.D."/>
            <person name="Ferrero M."/>
            <person name="Rosen B.P."/>
        </authorList>
    </citation>
    <scope>NUCLEOTIDE SEQUENCE [LARGE SCALE GENOMIC DNA]</scope>
    <source>
        <strain evidence="1 2">AE038-8</strain>
    </source>
</reference>
<dbReference type="Proteomes" id="UP000031488">
    <property type="component" value="Unassembled WGS sequence"/>
</dbReference>
<comment type="caution">
    <text evidence="1">The sequence shown here is derived from an EMBL/GenBank/DDBJ whole genome shotgun (WGS) entry which is preliminary data.</text>
</comment>
<evidence type="ECO:0008006" key="3">
    <source>
        <dbReference type="Google" id="ProtNLM"/>
    </source>
</evidence>
<protein>
    <recommendedName>
        <fullName evidence="3">XRE family transcriptional regulator</fullName>
    </recommendedName>
</protein>
<proteinExistence type="predicted"/>
<sequence>MSTEEIIIDGPLARATRILCQVSVKDVAGKAEIDKSELKDFEKGRANITAEQERRLILALEEYGARFIPDGSEGGYGIRLKFSRAKVRAIERWEDEGGTPGADDV</sequence>
<dbReference type="OrthoDB" id="4419620at2"/>
<dbReference type="InterPro" id="IPR010982">
    <property type="entry name" value="Lambda_DNA-bd_dom_sf"/>
</dbReference>
<evidence type="ECO:0000313" key="1">
    <source>
        <dbReference type="EMBL" id="KHS52232.1"/>
    </source>
</evidence>
<gene>
    <name evidence="1" type="ORF">AE0388_1882</name>
</gene>
<dbReference type="EMBL" id="JTJZ01000019">
    <property type="protein sequence ID" value="KHS52232.1"/>
    <property type="molecule type" value="Genomic_DNA"/>
</dbReference>
<name>A0A0B9A0D4_BRELN</name>
<dbReference type="PATRIC" id="fig|1703.6.peg.1770"/>